<sequence length="637" mass="73365">MKEPTEVISSMMRAVQVHDSAEAVALIRLLVYLSRFQDVLPALKELPRTSVSSLFRLVDPEVAGERIDYAHNLRVDSRLQDLSSLSLSMDEFGIRQNYKDLLDNMEAFATLVVAAHGSLVPAEFEVLLRCAGATSDVDAVRRIWYLMQTPGDEGGTAHRTARNYEAFIRSRYLTEDLYTQNDLARTVYRARSMRGIGVLSRRSKRRLDRHRIHLAFANLSKYGFSPSQPTKHLSWTTSGRLPLKRITRIIFKRGIIPDEKLLSAIMRAKGRSGQAKQVFRTLKRQYGFVITRNEDHRDPDLSFKLGDDSQYAATASAGYLDSVVTTLGTLGYPIVARRFLDFIQTEYNIQVPRSAWSNVLKYTFLAQTVRREWEIVTEGRRVRNQVIYPADVLVVWNRMTELRLMDKPLFEERDVYVKSLIITREFDKALVEMRKGFEEYREATKKVQHALTAVLYPAPPASVNTEFLRAKSVQHAMWDSIARWCEMFLWRYTRHERTASATTVDVPLLVAEFSEFTDGIVNYRTLSGMVRLIDQSARIRQHWGKREKFESAPIEALVADDSKPAVHSDGQPITYNSVTNQPMYYSQKMVLARQMEGRRLQRSKRVWEKYGLEVCLSRRDKGGPALNKRQTVQAIEW</sequence>
<keyword evidence="2" id="KW-0809">Transit peptide</keyword>
<evidence type="ECO:0000313" key="5">
    <source>
        <dbReference type="Proteomes" id="UP000770015"/>
    </source>
</evidence>
<dbReference type="Proteomes" id="UP000770015">
    <property type="component" value="Unassembled WGS sequence"/>
</dbReference>
<evidence type="ECO:0000256" key="3">
    <source>
        <dbReference type="ARBA" id="ARBA00023128"/>
    </source>
</evidence>
<dbReference type="Pfam" id="PF12921">
    <property type="entry name" value="ATP13"/>
    <property type="match status" value="1"/>
</dbReference>
<dbReference type="InterPro" id="IPR024319">
    <property type="entry name" value="ATPase_expression_mit"/>
</dbReference>
<organism evidence="4 5">
    <name type="scientific">Plectosphaerella plurivora</name>
    <dbReference type="NCBI Taxonomy" id="936078"/>
    <lineage>
        <taxon>Eukaryota</taxon>
        <taxon>Fungi</taxon>
        <taxon>Dikarya</taxon>
        <taxon>Ascomycota</taxon>
        <taxon>Pezizomycotina</taxon>
        <taxon>Sordariomycetes</taxon>
        <taxon>Hypocreomycetidae</taxon>
        <taxon>Glomerellales</taxon>
        <taxon>Plectosphaerellaceae</taxon>
        <taxon>Plectosphaerella</taxon>
    </lineage>
</organism>
<dbReference type="OrthoDB" id="185373at2759"/>
<keyword evidence="3" id="KW-0496">Mitochondrion</keyword>
<comment type="caution">
    <text evidence="4">The sequence shown here is derived from an EMBL/GenBank/DDBJ whole genome shotgun (WGS) entry which is preliminary data.</text>
</comment>
<dbReference type="GO" id="GO:0005739">
    <property type="term" value="C:mitochondrion"/>
    <property type="evidence" value="ECO:0007669"/>
    <property type="project" value="UniProtKB-SubCell"/>
</dbReference>
<gene>
    <name evidence="4" type="ORF">F5X68DRAFT_260416</name>
</gene>
<dbReference type="AlphaFoldDB" id="A0A9P8VFG7"/>
<evidence type="ECO:0000256" key="2">
    <source>
        <dbReference type="ARBA" id="ARBA00022946"/>
    </source>
</evidence>
<proteinExistence type="predicted"/>
<accession>A0A9P8VFG7</accession>
<evidence type="ECO:0000256" key="1">
    <source>
        <dbReference type="ARBA" id="ARBA00004173"/>
    </source>
</evidence>
<name>A0A9P8VFG7_9PEZI</name>
<keyword evidence="5" id="KW-1185">Reference proteome</keyword>
<evidence type="ECO:0000313" key="4">
    <source>
        <dbReference type="EMBL" id="KAH6689834.1"/>
    </source>
</evidence>
<comment type="subcellular location">
    <subcellularLocation>
        <location evidence="1">Mitochondrion</location>
    </subcellularLocation>
</comment>
<reference evidence="4" key="1">
    <citation type="journal article" date="2021" name="Nat. Commun.">
        <title>Genetic determinants of endophytism in the Arabidopsis root mycobiome.</title>
        <authorList>
            <person name="Mesny F."/>
            <person name="Miyauchi S."/>
            <person name="Thiergart T."/>
            <person name="Pickel B."/>
            <person name="Atanasova L."/>
            <person name="Karlsson M."/>
            <person name="Huettel B."/>
            <person name="Barry K.W."/>
            <person name="Haridas S."/>
            <person name="Chen C."/>
            <person name="Bauer D."/>
            <person name="Andreopoulos W."/>
            <person name="Pangilinan J."/>
            <person name="LaButti K."/>
            <person name="Riley R."/>
            <person name="Lipzen A."/>
            <person name="Clum A."/>
            <person name="Drula E."/>
            <person name="Henrissat B."/>
            <person name="Kohler A."/>
            <person name="Grigoriev I.V."/>
            <person name="Martin F.M."/>
            <person name="Hacquard S."/>
        </authorList>
    </citation>
    <scope>NUCLEOTIDE SEQUENCE</scope>
    <source>
        <strain evidence="4">MPI-SDFR-AT-0117</strain>
    </source>
</reference>
<protein>
    <submittedName>
        <fullName evidence="4">Uncharacterized protein</fullName>
    </submittedName>
</protein>
<dbReference type="EMBL" id="JAGSXJ010000007">
    <property type="protein sequence ID" value="KAH6689834.1"/>
    <property type="molecule type" value="Genomic_DNA"/>
</dbReference>